<dbReference type="EMBL" id="CM023474">
    <property type="protein sequence ID" value="KAH7949219.1"/>
    <property type="molecule type" value="Genomic_DNA"/>
</dbReference>
<proteinExistence type="predicted"/>
<name>A0ACB8CQ42_DERSI</name>
<dbReference type="Proteomes" id="UP000821865">
    <property type="component" value="Chromosome 5"/>
</dbReference>
<evidence type="ECO:0000313" key="2">
    <source>
        <dbReference type="Proteomes" id="UP000821865"/>
    </source>
</evidence>
<evidence type="ECO:0000313" key="1">
    <source>
        <dbReference type="EMBL" id="KAH7949219.1"/>
    </source>
</evidence>
<protein>
    <submittedName>
        <fullName evidence="1">Uncharacterized protein</fullName>
    </submittedName>
</protein>
<accession>A0ACB8CQ42</accession>
<gene>
    <name evidence="1" type="ORF">HPB49_006454</name>
</gene>
<comment type="caution">
    <text evidence="1">The sequence shown here is derived from an EMBL/GenBank/DDBJ whole genome shotgun (WGS) entry which is preliminary data.</text>
</comment>
<sequence length="155" mass="17190">MNVPAVFAAEDPALPDPDLDDEEWEDVEVEEMDPAIANQELGEEVIQYEPDEGEMSADTEPILYEICLIVGTLVIALCSAIAIYKEVYPTFFSFSLMAIVGGEISSLWVPMTWAGPLLALSFVSAAKLYDAEDMADQLADEDDEDSRYPMDRRRG</sequence>
<organism evidence="1 2">
    <name type="scientific">Dermacentor silvarum</name>
    <name type="common">Tick</name>
    <dbReference type="NCBI Taxonomy" id="543639"/>
    <lineage>
        <taxon>Eukaryota</taxon>
        <taxon>Metazoa</taxon>
        <taxon>Ecdysozoa</taxon>
        <taxon>Arthropoda</taxon>
        <taxon>Chelicerata</taxon>
        <taxon>Arachnida</taxon>
        <taxon>Acari</taxon>
        <taxon>Parasitiformes</taxon>
        <taxon>Ixodida</taxon>
        <taxon>Ixodoidea</taxon>
        <taxon>Ixodidae</taxon>
        <taxon>Rhipicephalinae</taxon>
        <taxon>Dermacentor</taxon>
    </lineage>
</organism>
<reference evidence="1" key="1">
    <citation type="submission" date="2020-05" db="EMBL/GenBank/DDBJ databases">
        <title>Large-scale comparative analyses of tick genomes elucidate their genetic diversity and vector capacities.</title>
        <authorList>
            <person name="Jia N."/>
            <person name="Wang J."/>
            <person name="Shi W."/>
            <person name="Du L."/>
            <person name="Sun Y."/>
            <person name="Zhan W."/>
            <person name="Jiang J."/>
            <person name="Wang Q."/>
            <person name="Zhang B."/>
            <person name="Ji P."/>
            <person name="Sakyi L.B."/>
            <person name="Cui X."/>
            <person name="Yuan T."/>
            <person name="Jiang B."/>
            <person name="Yang W."/>
            <person name="Lam T.T.-Y."/>
            <person name="Chang Q."/>
            <person name="Ding S."/>
            <person name="Wang X."/>
            <person name="Zhu J."/>
            <person name="Ruan X."/>
            <person name="Zhao L."/>
            <person name="Wei J."/>
            <person name="Que T."/>
            <person name="Du C."/>
            <person name="Cheng J."/>
            <person name="Dai P."/>
            <person name="Han X."/>
            <person name="Huang E."/>
            <person name="Gao Y."/>
            <person name="Liu J."/>
            <person name="Shao H."/>
            <person name="Ye R."/>
            <person name="Li L."/>
            <person name="Wei W."/>
            <person name="Wang X."/>
            <person name="Wang C."/>
            <person name="Yang T."/>
            <person name="Huo Q."/>
            <person name="Li W."/>
            <person name="Guo W."/>
            <person name="Chen H."/>
            <person name="Zhou L."/>
            <person name="Ni X."/>
            <person name="Tian J."/>
            <person name="Zhou Y."/>
            <person name="Sheng Y."/>
            <person name="Liu T."/>
            <person name="Pan Y."/>
            <person name="Xia L."/>
            <person name="Li J."/>
            <person name="Zhao F."/>
            <person name="Cao W."/>
        </authorList>
    </citation>
    <scope>NUCLEOTIDE SEQUENCE</scope>
    <source>
        <strain evidence="1">Dsil-2018</strain>
    </source>
</reference>
<keyword evidence="2" id="KW-1185">Reference proteome</keyword>